<dbReference type="RefSeq" id="YP_010798400.1">
    <property type="nucleotide sequence ID" value="NC_076440.1"/>
</dbReference>
<evidence type="ECO:0000313" key="2">
    <source>
        <dbReference type="Proteomes" id="UP000676522"/>
    </source>
</evidence>
<dbReference type="Proteomes" id="UP000676522">
    <property type="component" value="Segment"/>
</dbReference>
<reference evidence="1 2" key="1">
    <citation type="submission" date="2019-08" db="EMBL/GenBank/DDBJ databases">
        <title>Identification of single stranded DNA viruses in chicken tracheal swab swabs.</title>
        <authorList>
            <person name="Chrzastek K."/>
            <person name="Kapczynski D."/>
            <person name="Kulkarni A."/>
            <person name="Chappell L."/>
            <person name="Schmidlin K."/>
            <person name="Varsani A."/>
        </authorList>
    </citation>
    <scope>NUCLEOTIDE SEQUENCE [LARGE SCALE GENOMIC DNA]</scope>
    <source>
        <strain evidence="1">Mg4_885</strain>
    </source>
</reference>
<keyword evidence="2" id="KW-1185">Reference proteome</keyword>
<accession>A0A6G9W3G3</accession>
<sequence length="284" mass="33707">MGINGRGSIKMYMLTIPRNNDGKYPIIRLMRYIHENDIKKWIIAEEEGRYGYKHWQVRLQAREGFWEFEERTVPKLGPNWTIVEEKVKVGTGWVNRNIPEAHVEECSEDSDYETKEGRYWASWDTPEVHRQRWGRMRWYQEAIINRLRETNDRQIVVWYDPKGKAGKSWLIGHMYETGMAYFTEPTLNSVQAMVQDVANEAMKDRKAGYPPREFLIIDMPRTWKWSDQLYVAIEHIKDGLIKDPRYGAKPVNIRGIKVLVLTNTMPDLKKLTDDRWVIENTPML</sequence>
<dbReference type="EMBL" id="MN379620">
    <property type="protein sequence ID" value="QIR82265.1"/>
    <property type="molecule type" value="Genomic_DNA"/>
</dbReference>
<protein>
    <submittedName>
        <fullName evidence="1">Replication associated protein</fullName>
    </submittedName>
</protein>
<organism evidence="1 2">
    <name type="scientific">Chicken smacovirus mg4_885</name>
    <dbReference type="NCBI Taxonomy" id="2720959"/>
    <lineage>
        <taxon>Viruses</taxon>
        <taxon>Monodnaviria</taxon>
        <taxon>Shotokuvirae</taxon>
        <taxon>Cressdnaviricota</taxon>
        <taxon>Arfiviricetes</taxon>
        <taxon>Cremevirales</taxon>
        <taxon>Smacoviridae</taxon>
        <taxon>Porprismacovirus</taxon>
        <taxon>Porprismacovirus chicas4</taxon>
    </lineage>
</organism>
<name>A0A6G9W3G3_9VIRU</name>
<dbReference type="KEGG" id="vg:80536583"/>
<proteinExistence type="predicted"/>
<evidence type="ECO:0000313" key="1">
    <source>
        <dbReference type="EMBL" id="QIR82265.1"/>
    </source>
</evidence>
<dbReference type="GeneID" id="80536583"/>